<evidence type="ECO:0000256" key="1">
    <source>
        <dbReference type="ARBA" id="ARBA00022801"/>
    </source>
</evidence>
<feature type="region of interest" description="Disordered" evidence="2">
    <location>
        <begin position="99"/>
        <end position="122"/>
    </location>
</feature>
<dbReference type="Proteomes" id="UP000222531">
    <property type="component" value="Unassembled WGS sequence"/>
</dbReference>
<dbReference type="SUPFAM" id="SSF55785">
    <property type="entry name" value="PYP-like sensor domain (PAS domain)"/>
    <property type="match status" value="1"/>
</dbReference>
<dbReference type="CDD" id="cd00130">
    <property type="entry name" value="PAS"/>
    <property type="match status" value="1"/>
</dbReference>
<dbReference type="OrthoDB" id="341868at2"/>
<dbReference type="GO" id="GO:0016791">
    <property type="term" value="F:phosphatase activity"/>
    <property type="evidence" value="ECO:0007669"/>
    <property type="project" value="TreeGrafter"/>
</dbReference>
<reference evidence="4 5" key="1">
    <citation type="journal article" date="2017" name="Biochemistry">
        <title>Identification of the Biosynthetic Pathway for the Antibiotic Bicyclomycin.</title>
        <authorList>
            <person name="Patteson J."/>
            <person name="Cai W."/>
            <person name="Johnson R.A."/>
            <person name="Santa Maria K."/>
            <person name="Li B."/>
        </authorList>
    </citation>
    <scope>NUCLEOTIDE SEQUENCE [LARGE SCALE GENOMIC DNA]</scope>
    <source>
        <strain evidence="4 5">ATCC 21532</strain>
    </source>
</reference>
<dbReference type="InterPro" id="IPR036457">
    <property type="entry name" value="PPM-type-like_dom_sf"/>
</dbReference>
<protein>
    <submittedName>
        <fullName evidence="4">Phosphatase</fullName>
    </submittedName>
</protein>
<dbReference type="InterPro" id="IPR001610">
    <property type="entry name" value="PAC"/>
</dbReference>
<dbReference type="SMART" id="SM00086">
    <property type="entry name" value="PAC"/>
    <property type="match status" value="1"/>
</dbReference>
<dbReference type="AlphaFoldDB" id="A0A2G1XKY9"/>
<dbReference type="SMART" id="SM00331">
    <property type="entry name" value="PP2C_SIG"/>
    <property type="match status" value="1"/>
</dbReference>
<dbReference type="Gene3D" id="2.10.70.100">
    <property type="match status" value="1"/>
</dbReference>
<dbReference type="Pfam" id="PF08447">
    <property type="entry name" value="PAS_3"/>
    <property type="match status" value="1"/>
</dbReference>
<dbReference type="InterPro" id="IPR052016">
    <property type="entry name" value="Bact_Sigma-Reg"/>
</dbReference>
<name>A0A2G1XKY9_STRCJ</name>
<dbReference type="Gene3D" id="3.30.450.20">
    <property type="entry name" value="PAS domain"/>
    <property type="match status" value="1"/>
</dbReference>
<dbReference type="Gene3D" id="3.60.40.10">
    <property type="entry name" value="PPM-type phosphatase domain"/>
    <property type="match status" value="1"/>
</dbReference>
<evidence type="ECO:0000259" key="3">
    <source>
        <dbReference type="PROSITE" id="PS50113"/>
    </source>
</evidence>
<keyword evidence="5" id="KW-1185">Reference proteome</keyword>
<evidence type="ECO:0000256" key="2">
    <source>
        <dbReference type="SAM" id="MobiDB-lite"/>
    </source>
</evidence>
<evidence type="ECO:0000313" key="4">
    <source>
        <dbReference type="EMBL" id="PHQ51809.1"/>
    </source>
</evidence>
<proteinExistence type="predicted"/>
<keyword evidence="1" id="KW-0378">Hydrolase</keyword>
<dbReference type="Pfam" id="PF07228">
    <property type="entry name" value="SpoIIE"/>
    <property type="match status" value="1"/>
</dbReference>
<comment type="caution">
    <text evidence="4">The sequence shown here is derived from an EMBL/GenBank/DDBJ whole genome shotgun (WGS) entry which is preliminary data.</text>
</comment>
<dbReference type="InterPro" id="IPR000700">
    <property type="entry name" value="PAS-assoc_C"/>
</dbReference>
<dbReference type="InterPro" id="IPR013655">
    <property type="entry name" value="PAS_fold_3"/>
</dbReference>
<organism evidence="4 5">
    <name type="scientific">Streptomyces cinnamoneus</name>
    <name type="common">Streptoverticillium cinnamoneum</name>
    <dbReference type="NCBI Taxonomy" id="53446"/>
    <lineage>
        <taxon>Bacteria</taxon>
        <taxon>Bacillati</taxon>
        <taxon>Actinomycetota</taxon>
        <taxon>Actinomycetes</taxon>
        <taxon>Kitasatosporales</taxon>
        <taxon>Streptomycetaceae</taxon>
        <taxon>Streptomyces</taxon>
        <taxon>Streptomyces cinnamoneus group</taxon>
    </lineage>
</organism>
<dbReference type="InterPro" id="IPR035965">
    <property type="entry name" value="PAS-like_dom_sf"/>
</dbReference>
<evidence type="ECO:0000313" key="5">
    <source>
        <dbReference type="Proteomes" id="UP000222531"/>
    </source>
</evidence>
<sequence length="504" mass="53576">MPSPPSADRSPAEPLEQHDTVDALISQARRLRGGIDAVRREAAADAERSDDARTRWQRALCELVVHHVDNLGEHLGQLRDGLTGDLAAAEAVEGRAITLTAERPGDPAAGGPGESEATRPAGRVGSAEWNFLTDEVTWSDELFQLFGRDPADGALTLDELPSWLAEEDTEVLTAMVTDCLVDGKPIDGEFRIVRGDGARRTVHMMGEPVLDADGCTASMWAVLRDVTELRRCREEVHETRDSVHHQRHVAQTEHRLAVELQEAVLPPWRGSLRLPHQEKGAATGTPGAAGALDLAGHYLPAATGSLVGGDWFDAMELPGGQTLLSVGGLTGHGVAAASTMAMLLGAVRGMALSGAEPAQLMSRLNHLLDASAQPALGNALCCRYEAGSRSLLWAQADHPAPLLFRDGGGRALRPPEGVLLGAVGDAVYTQAQEQLFPGDVLVLHTEALHGAVPVGRPAAERLLDLAPRFACAESAQDCLRAVLEEFGDKDREDDACVLIARVGS</sequence>
<dbReference type="RefSeq" id="WP_099199002.1">
    <property type="nucleotide sequence ID" value="NZ_JBIRXA010000002.1"/>
</dbReference>
<dbReference type="PANTHER" id="PTHR43156:SF2">
    <property type="entry name" value="STAGE II SPORULATION PROTEIN E"/>
    <property type="match status" value="1"/>
</dbReference>
<dbReference type="PROSITE" id="PS50113">
    <property type="entry name" value="PAC"/>
    <property type="match status" value="1"/>
</dbReference>
<accession>A0A2G1XKY9</accession>
<gene>
    <name evidence="4" type="ORF">BLA24_12060</name>
</gene>
<dbReference type="PANTHER" id="PTHR43156">
    <property type="entry name" value="STAGE II SPORULATION PROTEIN E-RELATED"/>
    <property type="match status" value="1"/>
</dbReference>
<dbReference type="InterPro" id="IPR001932">
    <property type="entry name" value="PPM-type_phosphatase-like_dom"/>
</dbReference>
<dbReference type="EMBL" id="NHZO01000136">
    <property type="protein sequence ID" value="PHQ51809.1"/>
    <property type="molecule type" value="Genomic_DNA"/>
</dbReference>
<dbReference type="InterPro" id="IPR000014">
    <property type="entry name" value="PAS"/>
</dbReference>
<feature type="domain" description="PAC" evidence="3">
    <location>
        <begin position="186"/>
        <end position="238"/>
    </location>
</feature>